<evidence type="ECO:0000313" key="1">
    <source>
        <dbReference type="EMBL" id="KAL0942889.1"/>
    </source>
</evidence>
<organism evidence="1 2">
    <name type="scientific">Colletotrichum truncatum</name>
    <name type="common">Anthracnose fungus</name>
    <name type="synonym">Colletotrichum capsici</name>
    <dbReference type="NCBI Taxonomy" id="5467"/>
    <lineage>
        <taxon>Eukaryota</taxon>
        <taxon>Fungi</taxon>
        <taxon>Dikarya</taxon>
        <taxon>Ascomycota</taxon>
        <taxon>Pezizomycotina</taxon>
        <taxon>Sordariomycetes</taxon>
        <taxon>Hypocreomycetidae</taxon>
        <taxon>Glomerellales</taxon>
        <taxon>Glomerellaceae</taxon>
        <taxon>Colletotrichum</taxon>
        <taxon>Colletotrichum truncatum species complex</taxon>
    </lineage>
</organism>
<name>A0ACC3ZFM1_COLTU</name>
<accession>A0ACC3ZFM1</accession>
<proteinExistence type="predicted"/>
<comment type="caution">
    <text evidence="1">The sequence shown here is derived from an EMBL/GenBank/DDBJ whole genome shotgun (WGS) entry which is preliminary data.</text>
</comment>
<dbReference type="Proteomes" id="UP000805649">
    <property type="component" value="Unassembled WGS sequence"/>
</dbReference>
<evidence type="ECO:0000313" key="2">
    <source>
        <dbReference type="Proteomes" id="UP000805649"/>
    </source>
</evidence>
<dbReference type="EMBL" id="VUJX02000001">
    <property type="protein sequence ID" value="KAL0942889.1"/>
    <property type="molecule type" value="Genomic_DNA"/>
</dbReference>
<protein>
    <submittedName>
        <fullName evidence="1">Uncharacterized protein</fullName>
    </submittedName>
</protein>
<gene>
    <name evidence="1" type="ORF">CTRU02_200775</name>
</gene>
<sequence length="601" mass="63620">MRTTTLFATLVASGAAQLFTPSDLLSIPASTLETVPIGFGNKTVPINRDVQKLAPRDCALLPAGSGPVPLVDTAQAFLSDTAFSNAALSAKTPSGWYRTFQNLQSATSASVYQGYKTYATYDPALCAADCAKISGCAAFNIFFERDPSQDPSVSCPNPSSTTVIKCSFWGVAIGPSTATNSGQKRNDFVVVIAGSNGYQLSAPVYDVTGYNATFTDAATINAPSSCNSYITYKAHTNEAYDPALCATDCAAQALETNPFNGLRCHFFTSYLLVKNGVAQAQICALYSRTWDKSYATNTGYTSGSDIYTIQYAYSYSYTADIGPLVCPQDSANTPATTASTLTTLVSTKAATSTTSTTAITTSTSASSSSVKPTSSATSNTGSSPLKGSPSVAASNWAVNQGFQTLEKVSDGTGLNKDCPTPLNYVVGSQGGLYAVCVDTDFQIPSPQIYYNYQSNQECATKCEATNGCTKAVFNPSTKICYLKGSPSAAASNWAVNQGFQTIVKVADGTALTKCLVPTYTIKVGNTNYQVCPSSDFKNNPATDIWYNVPNDTSCINLCRSRSGCTKIVYNFVTKTCYNKGNPSLESTGWNVNTQFRAIYIS</sequence>
<keyword evidence="2" id="KW-1185">Reference proteome</keyword>
<reference evidence="1 2" key="1">
    <citation type="journal article" date="2020" name="Phytopathology">
        <title>Genome Sequence Resources of Colletotrichum truncatum, C. plurivorum, C. musicola, and C. sojae: Four Species Pathogenic to Soybean (Glycine max).</title>
        <authorList>
            <person name="Rogerio F."/>
            <person name="Boufleur T.R."/>
            <person name="Ciampi-Guillardi M."/>
            <person name="Sukno S.A."/>
            <person name="Thon M.R."/>
            <person name="Massola Junior N.S."/>
            <person name="Baroncelli R."/>
        </authorList>
    </citation>
    <scope>NUCLEOTIDE SEQUENCE [LARGE SCALE GENOMIC DNA]</scope>
    <source>
        <strain evidence="1 2">CMES1059</strain>
    </source>
</reference>